<sequence>LRKGLRESSLTHGVHLLDGDEVIIGGVRFCGATLWTDFEISGSAPETVERAMHNCQEGMTDFHVIRRWGGALRPEDTREIHRAQRDWLRRALAGCTSLGEGFTGPTVVVTHHAPCERSIAPRFVGDPLNPAFVSDLTDLMGPRVALWVHGHMHNSSDYAERGSRVICNPRGYFPHGLNPDFDPMLIVEVPT</sequence>
<gene>
    <name evidence="1" type="ORF">B1A_13500</name>
</gene>
<dbReference type="AlphaFoldDB" id="T1B7V5"/>
<dbReference type="EMBL" id="AUZX01009873">
    <property type="protein sequence ID" value="EQD50295.1"/>
    <property type="molecule type" value="Genomic_DNA"/>
</dbReference>
<comment type="caution">
    <text evidence="1">The sequence shown here is derived from an EMBL/GenBank/DDBJ whole genome shotgun (WGS) entry which is preliminary data.</text>
</comment>
<evidence type="ECO:0000313" key="1">
    <source>
        <dbReference type="EMBL" id="EQD50295.1"/>
    </source>
</evidence>
<dbReference type="InterPro" id="IPR029052">
    <property type="entry name" value="Metallo-depent_PP-like"/>
</dbReference>
<dbReference type="SUPFAM" id="SSF56300">
    <property type="entry name" value="Metallo-dependent phosphatases"/>
    <property type="match status" value="1"/>
</dbReference>
<reference evidence="1" key="2">
    <citation type="journal article" date="2014" name="ISME J.">
        <title>Microbial stratification in low pH oxic and suboxic macroscopic growths along an acid mine drainage.</title>
        <authorList>
            <person name="Mendez-Garcia C."/>
            <person name="Mesa V."/>
            <person name="Sprenger R.R."/>
            <person name="Richter M."/>
            <person name="Diez M.S."/>
            <person name="Solano J."/>
            <person name="Bargiela R."/>
            <person name="Golyshina O.V."/>
            <person name="Manteca A."/>
            <person name="Ramos J.L."/>
            <person name="Gallego J.R."/>
            <person name="Llorente I."/>
            <person name="Martins Dos Santos V.A."/>
            <person name="Jensen O.N."/>
            <person name="Pelaez A.I."/>
            <person name="Sanchez J."/>
            <person name="Ferrer M."/>
        </authorList>
    </citation>
    <scope>NUCLEOTIDE SEQUENCE</scope>
</reference>
<organism evidence="1">
    <name type="scientific">mine drainage metagenome</name>
    <dbReference type="NCBI Taxonomy" id="410659"/>
    <lineage>
        <taxon>unclassified sequences</taxon>
        <taxon>metagenomes</taxon>
        <taxon>ecological metagenomes</taxon>
    </lineage>
</organism>
<name>T1B7V5_9ZZZZ</name>
<reference evidence="1" key="1">
    <citation type="submission" date="2013-08" db="EMBL/GenBank/DDBJ databases">
        <authorList>
            <person name="Mendez C."/>
            <person name="Richter M."/>
            <person name="Ferrer M."/>
            <person name="Sanchez J."/>
        </authorList>
    </citation>
    <scope>NUCLEOTIDE SEQUENCE</scope>
</reference>
<protein>
    <submittedName>
        <fullName evidence="1">Metallophosphoesterase</fullName>
    </submittedName>
</protein>
<proteinExistence type="predicted"/>
<dbReference type="PANTHER" id="PTHR37844">
    <property type="entry name" value="SER/THR PROTEIN PHOSPHATASE SUPERFAMILY (AFU_ORTHOLOGUE AFUA_1G14840)"/>
    <property type="match status" value="1"/>
</dbReference>
<feature type="non-terminal residue" evidence="1">
    <location>
        <position position="1"/>
    </location>
</feature>
<dbReference type="PANTHER" id="PTHR37844:SF2">
    <property type="entry name" value="SER_THR PROTEIN PHOSPHATASE SUPERFAMILY (AFU_ORTHOLOGUE AFUA_1G14840)"/>
    <property type="match status" value="1"/>
</dbReference>
<dbReference type="Gene3D" id="3.60.21.10">
    <property type="match status" value="1"/>
</dbReference>
<accession>T1B7V5</accession>